<dbReference type="InterPro" id="IPR009542">
    <property type="entry name" value="Spc1/SPCS1"/>
</dbReference>
<keyword evidence="6 11" id="KW-1133">Transmembrane helix</keyword>
<evidence type="ECO:0000313" key="13">
    <source>
        <dbReference type="Proteomes" id="UP000694404"/>
    </source>
</evidence>
<dbReference type="GeneTree" id="ENSGT00390000018321"/>
<dbReference type="Proteomes" id="UP000694404">
    <property type="component" value="Unplaced"/>
</dbReference>
<evidence type="ECO:0000256" key="7">
    <source>
        <dbReference type="ARBA" id="ARBA00023136"/>
    </source>
</evidence>
<dbReference type="PANTHER" id="PTHR13202:SF0">
    <property type="entry name" value="SIGNAL PEPTIDASE COMPLEX SUBUNIT 1"/>
    <property type="match status" value="1"/>
</dbReference>
<comment type="subunit">
    <text evidence="10">Component of the signal peptidase complex paralog A (SPC-A) composed of a catalytic subunit SEC11A and three accessory subunits SPCS1, SPCS2 and SPCS3. Component of the signal peptidase complex paralog C (SPC-C) composed of a catalytic subunit SEC11C and three accessory subunits SPCS1, SPCS2 and SPCS3. Within the complex, interacts with SPCS2 and SPCS3. The complex induces a local thinning of the ER membrane which is used to measure the length of the signal peptide (SP) h-region of protein substrates. This ensures the selectivity of the complex towards h-regions shorter than 18-20 amino acids.</text>
</comment>
<dbReference type="GO" id="GO:0005787">
    <property type="term" value="C:signal peptidase complex"/>
    <property type="evidence" value="ECO:0007669"/>
    <property type="project" value="InterPro"/>
</dbReference>
<evidence type="ECO:0000256" key="1">
    <source>
        <dbReference type="ARBA" id="ARBA00004477"/>
    </source>
</evidence>
<evidence type="ECO:0000256" key="2">
    <source>
        <dbReference type="ARBA" id="ARBA00005245"/>
    </source>
</evidence>
<evidence type="ECO:0000256" key="9">
    <source>
        <dbReference type="ARBA" id="ARBA00045204"/>
    </source>
</evidence>
<dbReference type="GO" id="GO:0045047">
    <property type="term" value="P:protein targeting to ER"/>
    <property type="evidence" value="ECO:0007669"/>
    <property type="project" value="TreeGrafter"/>
</dbReference>
<evidence type="ECO:0000256" key="10">
    <source>
        <dbReference type="ARBA" id="ARBA00046498"/>
    </source>
</evidence>
<keyword evidence="13" id="KW-1185">Reference proteome</keyword>
<dbReference type="Ensembl" id="ENSCABT00000019119.1">
    <property type="protein sequence ID" value="ENSCABP00000017435.1"/>
    <property type="gene ID" value="ENSCABG00000012954.1"/>
</dbReference>
<keyword evidence="5" id="KW-0256">Endoplasmic reticulum</keyword>
<evidence type="ECO:0000256" key="3">
    <source>
        <dbReference type="ARBA" id="ARBA00017059"/>
    </source>
</evidence>
<protein>
    <recommendedName>
        <fullName evidence="3">Signal peptidase complex subunit 1</fullName>
    </recommendedName>
    <alternativeName>
        <fullName evidence="8">Microsomal signal peptidase 12 kDa subunit</fullName>
    </alternativeName>
</protein>
<comment type="function">
    <text evidence="9">Component of the signal peptidase complex (SPC) which catalyzes the cleavage of N-terminal signal sequences from nascent proteins as they are translocated into the lumen of the endoplasmic reticulum. Dispensable for SPC enzymatic activity.</text>
</comment>
<comment type="subcellular location">
    <subcellularLocation>
        <location evidence="1">Endoplasmic reticulum membrane</location>
        <topology evidence="1">Multi-pass membrane protein</topology>
    </subcellularLocation>
</comment>
<dbReference type="GO" id="GO:0006465">
    <property type="term" value="P:signal peptide processing"/>
    <property type="evidence" value="ECO:0007669"/>
    <property type="project" value="InterPro"/>
</dbReference>
<accession>A0A8C0H2G6</accession>
<name>A0A8C0H2G6_CHEAB</name>
<proteinExistence type="inferred from homology"/>
<keyword evidence="7 11" id="KW-0472">Membrane</keyword>
<evidence type="ECO:0000256" key="6">
    <source>
        <dbReference type="ARBA" id="ARBA00022989"/>
    </source>
</evidence>
<feature type="transmembrane region" description="Helical" evidence="11">
    <location>
        <begin position="25"/>
        <end position="45"/>
    </location>
</feature>
<reference evidence="12" key="2">
    <citation type="submission" date="2025-09" db="UniProtKB">
        <authorList>
            <consortium name="Ensembl"/>
        </authorList>
    </citation>
    <scope>IDENTIFICATION</scope>
</reference>
<dbReference type="AlphaFoldDB" id="A0A8C0H2G6"/>
<sequence>IFQGIILVSAVIGFIYGYIAEQFGWTVYIVMAGFALSCLLTLLSWPTYRHNLLKWLAVQELGTEDKPAERELKQHT</sequence>
<reference evidence="12" key="1">
    <citation type="submission" date="2025-08" db="UniProtKB">
        <authorList>
            <consortium name="Ensembl"/>
        </authorList>
    </citation>
    <scope>IDENTIFICATION</scope>
</reference>
<dbReference type="OMA" id="IHLTLWT"/>
<dbReference type="Pfam" id="PF06645">
    <property type="entry name" value="SPC12"/>
    <property type="match status" value="1"/>
</dbReference>
<evidence type="ECO:0000256" key="11">
    <source>
        <dbReference type="SAM" id="Phobius"/>
    </source>
</evidence>
<evidence type="ECO:0000256" key="8">
    <source>
        <dbReference type="ARBA" id="ARBA00032913"/>
    </source>
</evidence>
<comment type="similarity">
    <text evidence="2">Belongs to the SPCS1 family.</text>
</comment>
<keyword evidence="4 11" id="KW-0812">Transmembrane</keyword>
<dbReference type="PANTHER" id="PTHR13202">
    <property type="entry name" value="MICROSOMAL SIGNAL PEPTIDASE 12 KDA SUBUNIT"/>
    <property type="match status" value="1"/>
</dbReference>
<organism evidence="12 13">
    <name type="scientific">Chelonoidis abingdonii</name>
    <name type="common">Abingdon island giant tortoise</name>
    <name type="synonym">Testudo abingdonii</name>
    <dbReference type="NCBI Taxonomy" id="106734"/>
    <lineage>
        <taxon>Eukaryota</taxon>
        <taxon>Metazoa</taxon>
        <taxon>Chordata</taxon>
        <taxon>Craniata</taxon>
        <taxon>Vertebrata</taxon>
        <taxon>Euteleostomi</taxon>
        <taxon>Archelosauria</taxon>
        <taxon>Testudinata</taxon>
        <taxon>Testudines</taxon>
        <taxon>Cryptodira</taxon>
        <taxon>Durocryptodira</taxon>
        <taxon>Testudinoidea</taxon>
        <taxon>Testudinidae</taxon>
        <taxon>Chelonoidis</taxon>
    </lineage>
</organism>
<evidence type="ECO:0000313" key="12">
    <source>
        <dbReference type="Ensembl" id="ENSCABP00000017435.1"/>
    </source>
</evidence>
<evidence type="ECO:0000256" key="4">
    <source>
        <dbReference type="ARBA" id="ARBA00022692"/>
    </source>
</evidence>
<evidence type="ECO:0000256" key="5">
    <source>
        <dbReference type="ARBA" id="ARBA00022824"/>
    </source>
</evidence>